<accession>A0AAP9RIT6</accession>
<gene>
    <name evidence="3" type="ORF">FF104_16685</name>
</gene>
<evidence type="ECO:0008006" key="5">
    <source>
        <dbReference type="Google" id="ProtNLM"/>
    </source>
</evidence>
<feature type="transmembrane region" description="Helical" evidence="2">
    <location>
        <begin position="180"/>
        <end position="201"/>
    </location>
</feature>
<organism evidence="3 4">
    <name type="scientific">Clostridium butyricum</name>
    <dbReference type="NCBI Taxonomy" id="1492"/>
    <lineage>
        <taxon>Bacteria</taxon>
        <taxon>Bacillati</taxon>
        <taxon>Bacillota</taxon>
        <taxon>Clostridia</taxon>
        <taxon>Eubacteriales</taxon>
        <taxon>Clostridiaceae</taxon>
        <taxon>Clostridium</taxon>
    </lineage>
</organism>
<name>A0AAP9RIT6_CLOBU</name>
<dbReference type="InterPro" id="IPR011990">
    <property type="entry name" value="TPR-like_helical_dom_sf"/>
</dbReference>
<dbReference type="GeneID" id="92945844"/>
<reference evidence="3 4" key="1">
    <citation type="submission" date="2019-05" db="EMBL/GenBank/DDBJ databases">
        <authorList>
            <person name="Schori C."/>
            <person name="Ahrens C."/>
        </authorList>
    </citation>
    <scope>NUCLEOTIDE SEQUENCE [LARGE SCALE GENOMIC DNA]</scope>
    <source>
        <strain evidence="3 4">DSM 10702</strain>
    </source>
</reference>
<protein>
    <recommendedName>
        <fullName evidence="5">Tetratricopeptide repeat protein</fullName>
    </recommendedName>
</protein>
<dbReference type="RefSeq" id="WP_033127291.1">
    <property type="nucleotide sequence ID" value="NZ_AP019716.1"/>
</dbReference>
<keyword evidence="2" id="KW-1133">Transmembrane helix</keyword>
<evidence type="ECO:0000313" key="4">
    <source>
        <dbReference type="Proteomes" id="UP000515243"/>
    </source>
</evidence>
<feature type="region of interest" description="Disordered" evidence="1">
    <location>
        <begin position="206"/>
        <end position="255"/>
    </location>
</feature>
<dbReference type="Proteomes" id="UP000515243">
    <property type="component" value="Chromosome 1"/>
</dbReference>
<dbReference type="AlphaFoldDB" id="A0AAP9RIT6"/>
<dbReference type="SMART" id="SM00028">
    <property type="entry name" value="TPR"/>
    <property type="match status" value="3"/>
</dbReference>
<keyword evidence="2" id="KW-0472">Membrane</keyword>
<feature type="compositionally biased region" description="Basic and acidic residues" evidence="1">
    <location>
        <begin position="220"/>
        <end position="255"/>
    </location>
</feature>
<dbReference type="Pfam" id="PF13181">
    <property type="entry name" value="TPR_8"/>
    <property type="match status" value="1"/>
</dbReference>
<evidence type="ECO:0000256" key="1">
    <source>
        <dbReference type="SAM" id="MobiDB-lite"/>
    </source>
</evidence>
<evidence type="ECO:0000313" key="3">
    <source>
        <dbReference type="EMBL" id="QMW92526.1"/>
    </source>
</evidence>
<dbReference type="SUPFAM" id="SSF48452">
    <property type="entry name" value="TPR-like"/>
    <property type="match status" value="2"/>
</dbReference>
<dbReference type="Gene3D" id="1.25.40.10">
    <property type="entry name" value="Tetratricopeptide repeat domain"/>
    <property type="match status" value="2"/>
</dbReference>
<sequence length="427" mass="49160">MKNDYIKQYNKAMNFYNNGQMNRALEICENILANDLSCSEVLNLKGLMLYQKGLLKEAKIVWKLNCDINTDSVAKKYIEDCKSDDERIEKYKDAEYNLKNMNIDKAMMLFRECMESEFNSIKVNTGIAMCYMRKGDNYRAKEFIDKALHIDNEAVTANALKKDLINLGLYSNENRVSKKVLSVITVLFIIGAICVGGYSIYTKTSLNNSSSKDSSSNTEEDIKKDELLDSDSNKDTNDSYSDKENQNLENEQADKKETIFNNENVALLLKNKDVDKLYDEINMVNKETLSGQDLELYNNAIELLKTNGVSKFYEYGVWYFNNGNYNSAKIELEKAYKYCDKSDLKEHIVFYKGSTASQLGDNSEALKLYKEYYSLYPKGAYIEGVLYELALLTNTTNKDMGKEYARELVNNYPNSLYINDYIRDIVK</sequence>
<evidence type="ECO:0000256" key="2">
    <source>
        <dbReference type="SAM" id="Phobius"/>
    </source>
</evidence>
<proteinExistence type="predicted"/>
<dbReference type="EMBL" id="CP040626">
    <property type="protein sequence ID" value="QMW92526.1"/>
    <property type="molecule type" value="Genomic_DNA"/>
</dbReference>
<dbReference type="InterPro" id="IPR019734">
    <property type="entry name" value="TPR_rpt"/>
</dbReference>
<keyword evidence="2" id="KW-0812">Transmembrane</keyword>
<feature type="compositionally biased region" description="Low complexity" evidence="1">
    <location>
        <begin position="206"/>
        <end position="217"/>
    </location>
</feature>